<sequence>MSYKIPRGTLDLLPDTTTKWQWVEEKARQISRRYGFSEVRTPIFETTELFQRGVGETTDIVEKEMYTFLDRKKRSLTLRPEGTAGIVRSFVENKVYAQPQPTKWFYMGPMFRYERPQAGRQRQFHQFGLEAFGSTNPALDAEVIAMGMQFFEELGLQGVRVEINSVGDAECRPVYLQKLIEYFEPYKDQLAADAQARLYRNPLRILDTKDPATKEIANQAPSILDHLNEDCAHHFEMVKKYLDALGINYVVNDRLVRGLDYYTHTAFEFMLDVKGAQASTIGGGGRYNGLVQEIGGPEMSGIGFGIGLERVVLALDEQNVSLPIDKGVDCYVISIGEEAKVTGFQLLQDLRKAGFTGDQDYLNRKMKAQLKQADRVQARWVAILGEDELKEGKVNLKNLGTGTQELVPLAEVVTYLRNNK</sequence>
<evidence type="ECO:0000256" key="1">
    <source>
        <dbReference type="ARBA" id="ARBA00004496"/>
    </source>
</evidence>
<evidence type="ECO:0000256" key="10">
    <source>
        <dbReference type="ARBA" id="ARBA00047639"/>
    </source>
</evidence>
<evidence type="ECO:0000313" key="14">
    <source>
        <dbReference type="EMBL" id="TCS94909.1"/>
    </source>
</evidence>
<proteinExistence type="inferred from homology"/>
<keyword evidence="4 11" id="KW-0963">Cytoplasm</keyword>
<dbReference type="InterPro" id="IPR004516">
    <property type="entry name" value="HisRS/HisZ"/>
</dbReference>
<keyword evidence="6 11" id="KW-0547">Nucleotide-binding</keyword>
<dbReference type="InterPro" id="IPR006195">
    <property type="entry name" value="aa-tRNA-synth_II"/>
</dbReference>
<evidence type="ECO:0000256" key="4">
    <source>
        <dbReference type="ARBA" id="ARBA00022490"/>
    </source>
</evidence>
<dbReference type="PANTHER" id="PTHR43707:SF1">
    <property type="entry name" value="HISTIDINE--TRNA LIGASE, MITOCHONDRIAL-RELATED"/>
    <property type="match status" value="1"/>
</dbReference>
<dbReference type="Pfam" id="PF13393">
    <property type="entry name" value="tRNA-synt_His"/>
    <property type="match status" value="1"/>
</dbReference>
<keyword evidence="15" id="KW-1185">Reference proteome</keyword>
<feature type="binding site" evidence="12">
    <location>
        <position position="112"/>
    </location>
    <ligand>
        <name>L-histidine</name>
        <dbReference type="ChEBI" id="CHEBI:57595"/>
    </ligand>
</feature>
<keyword evidence="5 11" id="KW-0436">Ligase</keyword>
<organism evidence="14 15">
    <name type="scientific">Hazenella coriacea</name>
    <dbReference type="NCBI Taxonomy" id="1179467"/>
    <lineage>
        <taxon>Bacteria</taxon>
        <taxon>Bacillati</taxon>
        <taxon>Bacillota</taxon>
        <taxon>Bacilli</taxon>
        <taxon>Bacillales</taxon>
        <taxon>Thermoactinomycetaceae</taxon>
        <taxon>Hazenella</taxon>
    </lineage>
</organism>
<evidence type="ECO:0000313" key="15">
    <source>
        <dbReference type="Proteomes" id="UP000294937"/>
    </source>
</evidence>
<evidence type="ECO:0000256" key="7">
    <source>
        <dbReference type="ARBA" id="ARBA00022840"/>
    </source>
</evidence>
<dbReference type="CDD" id="cd00773">
    <property type="entry name" value="HisRS-like_core"/>
    <property type="match status" value="1"/>
</dbReference>
<feature type="binding site" evidence="12">
    <location>
        <position position="130"/>
    </location>
    <ligand>
        <name>L-histidine</name>
        <dbReference type="ChEBI" id="CHEBI:57595"/>
    </ligand>
</feature>
<name>A0A4R3L5J0_9BACL</name>
<dbReference type="RefSeq" id="WP_131924288.1">
    <property type="nucleotide sequence ID" value="NZ_SMAG01000003.1"/>
</dbReference>
<dbReference type="GO" id="GO:0004821">
    <property type="term" value="F:histidine-tRNA ligase activity"/>
    <property type="evidence" value="ECO:0007669"/>
    <property type="project" value="UniProtKB-UniRule"/>
</dbReference>
<dbReference type="GO" id="GO:0140096">
    <property type="term" value="F:catalytic activity, acting on a protein"/>
    <property type="evidence" value="ECO:0007669"/>
    <property type="project" value="UniProtKB-ARBA"/>
</dbReference>
<evidence type="ECO:0000256" key="9">
    <source>
        <dbReference type="ARBA" id="ARBA00023146"/>
    </source>
</evidence>
<dbReference type="HAMAP" id="MF_00127">
    <property type="entry name" value="His_tRNA_synth"/>
    <property type="match status" value="1"/>
</dbReference>
<dbReference type="InterPro" id="IPR041715">
    <property type="entry name" value="HisRS-like_core"/>
</dbReference>
<dbReference type="InterPro" id="IPR004154">
    <property type="entry name" value="Anticodon-bd"/>
</dbReference>
<feature type="binding site" evidence="12">
    <location>
        <position position="257"/>
    </location>
    <ligand>
        <name>L-histidine</name>
        <dbReference type="ChEBI" id="CHEBI:57595"/>
    </ligand>
</feature>
<dbReference type="OrthoDB" id="9800814at2"/>
<comment type="caution">
    <text evidence="14">The sequence shown here is derived from an EMBL/GenBank/DDBJ whole genome shotgun (WGS) entry which is preliminary data.</text>
</comment>
<evidence type="ECO:0000256" key="8">
    <source>
        <dbReference type="ARBA" id="ARBA00022917"/>
    </source>
</evidence>
<dbReference type="PANTHER" id="PTHR43707">
    <property type="entry name" value="HISTIDYL-TRNA SYNTHETASE"/>
    <property type="match status" value="1"/>
</dbReference>
<dbReference type="SUPFAM" id="SSF55681">
    <property type="entry name" value="Class II aaRS and biotin synthetases"/>
    <property type="match status" value="1"/>
</dbReference>
<dbReference type="SUPFAM" id="SSF52954">
    <property type="entry name" value="Class II aaRS ABD-related"/>
    <property type="match status" value="1"/>
</dbReference>
<dbReference type="InterPro" id="IPR036621">
    <property type="entry name" value="Anticodon-bd_dom_sf"/>
</dbReference>
<evidence type="ECO:0000256" key="2">
    <source>
        <dbReference type="ARBA" id="ARBA00008226"/>
    </source>
</evidence>
<dbReference type="PROSITE" id="PS50862">
    <property type="entry name" value="AA_TRNA_LIGASE_II"/>
    <property type="match status" value="1"/>
</dbReference>
<dbReference type="Proteomes" id="UP000294937">
    <property type="component" value="Unassembled WGS sequence"/>
</dbReference>
<dbReference type="InterPro" id="IPR033656">
    <property type="entry name" value="HisRS_anticodon"/>
</dbReference>
<dbReference type="EMBL" id="SMAG01000003">
    <property type="protein sequence ID" value="TCS94909.1"/>
    <property type="molecule type" value="Genomic_DNA"/>
</dbReference>
<dbReference type="CDD" id="cd00859">
    <property type="entry name" value="HisRS_anticodon"/>
    <property type="match status" value="1"/>
</dbReference>
<keyword evidence="9 11" id="KW-0030">Aminoacyl-tRNA synthetase</keyword>
<accession>A0A4R3L5J0</accession>
<keyword evidence="8 11" id="KW-0648">Protein biosynthesis</keyword>
<gene>
    <name evidence="11" type="primary">hisS</name>
    <name evidence="14" type="ORF">EDD58_103333</name>
</gene>
<evidence type="ECO:0000256" key="3">
    <source>
        <dbReference type="ARBA" id="ARBA00011738"/>
    </source>
</evidence>
<feature type="binding site" evidence="12">
    <location>
        <position position="126"/>
    </location>
    <ligand>
        <name>L-histidine</name>
        <dbReference type="ChEBI" id="CHEBI:57595"/>
    </ligand>
</feature>
<dbReference type="PIRSF" id="PIRSF001549">
    <property type="entry name" value="His-tRNA_synth"/>
    <property type="match status" value="1"/>
</dbReference>
<feature type="binding site" evidence="12">
    <location>
        <begin position="261"/>
        <end position="262"/>
    </location>
    <ligand>
        <name>L-histidine</name>
        <dbReference type="ChEBI" id="CHEBI:57595"/>
    </ligand>
</feature>
<dbReference type="NCBIfam" id="TIGR00442">
    <property type="entry name" value="hisS"/>
    <property type="match status" value="1"/>
</dbReference>
<comment type="subunit">
    <text evidence="3 11">Homodimer.</text>
</comment>
<dbReference type="Gene3D" id="3.30.930.10">
    <property type="entry name" value="Bira Bifunctional Protein, Domain 2"/>
    <property type="match status" value="1"/>
</dbReference>
<comment type="subcellular location">
    <subcellularLocation>
        <location evidence="1 11">Cytoplasm</location>
    </subcellularLocation>
</comment>
<evidence type="ECO:0000256" key="11">
    <source>
        <dbReference type="HAMAP-Rule" id="MF_00127"/>
    </source>
</evidence>
<dbReference type="InterPro" id="IPR045864">
    <property type="entry name" value="aa-tRNA-synth_II/BPL/LPL"/>
</dbReference>
<feature type="binding site" evidence="12">
    <location>
        <begin position="81"/>
        <end position="83"/>
    </location>
    <ligand>
        <name>L-histidine</name>
        <dbReference type="ChEBI" id="CHEBI:57595"/>
    </ligand>
</feature>
<dbReference type="InterPro" id="IPR015807">
    <property type="entry name" value="His-tRNA-ligase"/>
</dbReference>
<protein>
    <recommendedName>
        <fullName evidence="11">Histidine--tRNA ligase</fullName>
        <ecNumber evidence="11">6.1.1.21</ecNumber>
    </recommendedName>
    <alternativeName>
        <fullName evidence="11">Histidyl-tRNA synthetase</fullName>
        <shortName evidence="11">HisRS</shortName>
    </alternativeName>
</protein>
<dbReference type="GO" id="GO:0016740">
    <property type="term" value="F:transferase activity"/>
    <property type="evidence" value="ECO:0007669"/>
    <property type="project" value="UniProtKB-ARBA"/>
</dbReference>
<evidence type="ECO:0000256" key="5">
    <source>
        <dbReference type="ARBA" id="ARBA00022598"/>
    </source>
</evidence>
<dbReference type="GO" id="GO:0005524">
    <property type="term" value="F:ATP binding"/>
    <property type="evidence" value="ECO:0007669"/>
    <property type="project" value="UniProtKB-UniRule"/>
</dbReference>
<evidence type="ECO:0000256" key="6">
    <source>
        <dbReference type="ARBA" id="ARBA00022741"/>
    </source>
</evidence>
<dbReference type="EC" id="6.1.1.21" evidence="11"/>
<dbReference type="FunFam" id="3.30.930.10:FF:000005">
    <property type="entry name" value="Histidine--tRNA ligase"/>
    <property type="match status" value="1"/>
</dbReference>
<dbReference type="Gene3D" id="3.40.50.800">
    <property type="entry name" value="Anticodon-binding domain"/>
    <property type="match status" value="1"/>
</dbReference>
<dbReference type="AlphaFoldDB" id="A0A4R3L5J0"/>
<dbReference type="Pfam" id="PF03129">
    <property type="entry name" value="HGTP_anticodon"/>
    <property type="match status" value="1"/>
</dbReference>
<dbReference type="GO" id="GO:0005737">
    <property type="term" value="C:cytoplasm"/>
    <property type="evidence" value="ECO:0007669"/>
    <property type="project" value="UniProtKB-SubCell"/>
</dbReference>
<feature type="domain" description="Aminoacyl-transfer RNA synthetases class-II family profile" evidence="13">
    <location>
        <begin position="1"/>
        <end position="323"/>
    </location>
</feature>
<evidence type="ECO:0000256" key="12">
    <source>
        <dbReference type="PIRSR" id="PIRSR001549-1"/>
    </source>
</evidence>
<reference evidence="14 15" key="1">
    <citation type="submission" date="2019-03" db="EMBL/GenBank/DDBJ databases">
        <title>Genomic Encyclopedia of Type Strains, Phase IV (KMG-IV): sequencing the most valuable type-strain genomes for metagenomic binning, comparative biology and taxonomic classification.</title>
        <authorList>
            <person name="Goeker M."/>
        </authorList>
    </citation>
    <scope>NUCLEOTIDE SEQUENCE [LARGE SCALE GENOMIC DNA]</scope>
    <source>
        <strain evidence="14 15">DSM 45707</strain>
    </source>
</reference>
<evidence type="ECO:0000259" key="13">
    <source>
        <dbReference type="PROSITE" id="PS50862"/>
    </source>
</evidence>
<keyword evidence="7 11" id="KW-0067">ATP-binding</keyword>
<comment type="catalytic activity">
    <reaction evidence="10 11">
        <text>tRNA(His) + L-histidine + ATP = L-histidyl-tRNA(His) + AMP + diphosphate + H(+)</text>
        <dbReference type="Rhea" id="RHEA:17313"/>
        <dbReference type="Rhea" id="RHEA-COMP:9665"/>
        <dbReference type="Rhea" id="RHEA-COMP:9689"/>
        <dbReference type="ChEBI" id="CHEBI:15378"/>
        <dbReference type="ChEBI" id="CHEBI:30616"/>
        <dbReference type="ChEBI" id="CHEBI:33019"/>
        <dbReference type="ChEBI" id="CHEBI:57595"/>
        <dbReference type="ChEBI" id="CHEBI:78442"/>
        <dbReference type="ChEBI" id="CHEBI:78527"/>
        <dbReference type="ChEBI" id="CHEBI:456215"/>
        <dbReference type="EC" id="6.1.1.21"/>
    </reaction>
</comment>
<comment type="similarity">
    <text evidence="2 11">Belongs to the class-II aminoacyl-tRNA synthetase family.</text>
</comment>
<dbReference type="GO" id="GO:0006427">
    <property type="term" value="P:histidyl-tRNA aminoacylation"/>
    <property type="evidence" value="ECO:0007669"/>
    <property type="project" value="UniProtKB-UniRule"/>
</dbReference>